<evidence type="ECO:0000256" key="1">
    <source>
        <dbReference type="ARBA" id="ARBA00004571"/>
    </source>
</evidence>
<keyword evidence="12 19" id="KW-0675">Receptor</keyword>
<keyword evidence="9" id="KW-0406">Ion transport</keyword>
<keyword evidence="10 15" id="KW-0798">TonB box</keyword>
<comment type="caution">
    <text evidence="19">The sequence shown here is derived from an EMBL/GenBank/DDBJ whole genome shotgun (WGS) entry which is preliminary data.</text>
</comment>
<feature type="domain" description="TonB-dependent receptor-like beta-barrel" evidence="17">
    <location>
        <begin position="258"/>
        <end position="713"/>
    </location>
</feature>
<evidence type="ECO:0000313" key="19">
    <source>
        <dbReference type="EMBL" id="HAE47275.1"/>
    </source>
</evidence>
<evidence type="ECO:0000259" key="18">
    <source>
        <dbReference type="Pfam" id="PF07715"/>
    </source>
</evidence>
<feature type="chain" id="PRO_5017615457" evidence="16">
    <location>
        <begin position="46"/>
        <end position="744"/>
    </location>
</feature>
<dbReference type="GO" id="GO:0015344">
    <property type="term" value="F:siderophore uptake transmembrane transporter activity"/>
    <property type="evidence" value="ECO:0007669"/>
    <property type="project" value="TreeGrafter"/>
</dbReference>
<dbReference type="NCBIfam" id="NF010651">
    <property type="entry name" value="PRK14050.1"/>
    <property type="match status" value="1"/>
</dbReference>
<evidence type="ECO:0000256" key="12">
    <source>
        <dbReference type="ARBA" id="ARBA00023170"/>
    </source>
</evidence>
<dbReference type="InterPro" id="IPR010105">
    <property type="entry name" value="TonB_sidphr_rcpt"/>
</dbReference>
<evidence type="ECO:0000256" key="7">
    <source>
        <dbReference type="ARBA" id="ARBA00022729"/>
    </source>
</evidence>
<evidence type="ECO:0000256" key="11">
    <source>
        <dbReference type="ARBA" id="ARBA00023136"/>
    </source>
</evidence>
<dbReference type="NCBIfam" id="TIGR01783">
    <property type="entry name" value="TonB-siderophor"/>
    <property type="match status" value="1"/>
</dbReference>
<keyword evidence="5" id="KW-0410">Iron transport</keyword>
<evidence type="ECO:0000256" key="8">
    <source>
        <dbReference type="ARBA" id="ARBA00023004"/>
    </source>
</evidence>
<evidence type="ECO:0000313" key="20">
    <source>
        <dbReference type="Proteomes" id="UP000257706"/>
    </source>
</evidence>
<keyword evidence="4 14" id="KW-1134">Transmembrane beta strand</keyword>
<evidence type="ECO:0000256" key="16">
    <source>
        <dbReference type="SAM" id="SignalP"/>
    </source>
</evidence>
<keyword evidence="13 14" id="KW-0998">Cell outer membrane</keyword>
<dbReference type="PANTHER" id="PTHR32552">
    <property type="entry name" value="FERRICHROME IRON RECEPTOR-RELATED"/>
    <property type="match status" value="1"/>
</dbReference>
<dbReference type="Gene3D" id="2.170.130.10">
    <property type="entry name" value="TonB-dependent receptor, plug domain"/>
    <property type="match status" value="1"/>
</dbReference>
<evidence type="ECO:0000256" key="10">
    <source>
        <dbReference type="ARBA" id="ARBA00023077"/>
    </source>
</evidence>
<dbReference type="EMBL" id="DMAI01000122">
    <property type="protein sequence ID" value="HAE47275.1"/>
    <property type="molecule type" value="Genomic_DNA"/>
</dbReference>
<dbReference type="PANTHER" id="PTHR32552:SF68">
    <property type="entry name" value="FERRICHROME OUTER MEMBRANE TRANSPORTER_PHAGE RECEPTOR"/>
    <property type="match status" value="1"/>
</dbReference>
<sequence>MGTDRISPTPFGRISFNGRIPFNRSLKGSVALLALLAGMPLAAKADDAVVLPQLQVEDDLQTANGPIDGYVPRRSATGSKTDAAITEIPQSVSVVGRRQLDDLPGNKVDEVLGYTAGVKAGQFGTDSDTDWLMIRGFDAGQTGVFMNGLGLYQYGFGGYSIDPFLLERIDVLKGASSALYGGANVGGLINLVSKRPTGERLRHVETGINNWGNAFLGFDIGDALDADRSYRVTGKVSGGHWETDEAEDFRGVIAPSYTWEGDRTRVTLLGMYQDQDQTHTGGFWPYVGSVAPAAFGRIPRDFYYSEEDVDLYRRQQAMIGWEVEYDATDSVTLRQNFRYSRVHVRERGPYPYGWRVPGAPYEGGGTEPTAPGNELFRIGFEHETTVNSVTADNQAEWRVTTGAVDHKILGGIDYRYYMIDHVQKSGGGTPISVTNPVYGAPQGAAFTYLDQELSMHQLGAYLQDQMRIDGNWILTLTGRYDRVWTKSDDAYVSPWTPNAYNYKGEEGAFSGRVGLGYEFANGVTPYVSVATVFNPQIGADRLGTPFEPEKGLQYEAGVKYMPNGFDGLFTASVFELTKENAQVPDPVNTNYKIQRGEVRSRGVELEARTELGGGFSLLGQATFQDVEVTEDSNTALIGKTPVLVADTSASLWLDHAFQSAVLDGLSAGAGIRYLGESWANEANTLKVPDATVVDAAIRYRQAGWGVSVDVVNLLDKEYVSGCGSIYQCGYGPGRTATLTLSLDW</sequence>
<reference evidence="19 20" key="1">
    <citation type="journal article" date="2018" name="Nat. Biotechnol.">
        <title>A standardized bacterial taxonomy based on genome phylogeny substantially revises the tree of life.</title>
        <authorList>
            <person name="Parks D.H."/>
            <person name="Chuvochina M."/>
            <person name="Waite D.W."/>
            <person name="Rinke C."/>
            <person name="Skarshewski A."/>
            <person name="Chaumeil P.A."/>
            <person name="Hugenholtz P."/>
        </authorList>
    </citation>
    <scope>NUCLEOTIDE SEQUENCE [LARGE SCALE GENOMIC DNA]</scope>
    <source>
        <strain evidence="19">UBA8739</strain>
    </source>
</reference>
<accession>A0A3B9IHK6</accession>
<keyword evidence="8" id="KW-0408">Iron</keyword>
<dbReference type="Pfam" id="PF00593">
    <property type="entry name" value="TonB_dep_Rec_b-barrel"/>
    <property type="match status" value="1"/>
</dbReference>
<dbReference type="InterPro" id="IPR039426">
    <property type="entry name" value="TonB-dep_rcpt-like"/>
</dbReference>
<protein>
    <submittedName>
        <fullName evidence="19">TonB-dependent siderophore receptor</fullName>
    </submittedName>
</protein>
<evidence type="ECO:0000256" key="2">
    <source>
        <dbReference type="ARBA" id="ARBA00009810"/>
    </source>
</evidence>
<comment type="similarity">
    <text evidence="2 14 15">Belongs to the TonB-dependent receptor family.</text>
</comment>
<dbReference type="PROSITE" id="PS52016">
    <property type="entry name" value="TONB_DEPENDENT_REC_3"/>
    <property type="match status" value="1"/>
</dbReference>
<dbReference type="Gene3D" id="2.40.170.20">
    <property type="entry name" value="TonB-dependent receptor, beta-barrel domain"/>
    <property type="match status" value="1"/>
</dbReference>
<dbReference type="InterPro" id="IPR000531">
    <property type="entry name" value="Beta-barrel_TonB"/>
</dbReference>
<keyword evidence="11 14" id="KW-0472">Membrane</keyword>
<evidence type="ECO:0000256" key="15">
    <source>
        <dbReference type="RuleBase" id="RU003357"/>
    </source>
</evidence>
<name>A0A3B9IHK6_9PROT</name>
<evidence type="ECO:0000256" key="5">
    <source>
        <dbReference type="ARBA" id="ARBA00022496"/>
    </source>
</evidence>
<keyword evidence="3 14" id="KW-0813">Transport</keyword>
<proteinExistence type="inferred from homology"/>
<evidence type="ECO:0000256" key="13">
    <source>
        <dbReference type="ARBA" id="ARBA00023237"/>
    </source>
</evidence>
<evidence type="ECO:0000256" key="4">
    <source>
        <dbReference type="ARBA" id="ARBA00022452"/>
    </source>
</evidence>
<feature type="domain" description="TonB-dependent receptor plug" evidence="18">
    <location>
        <begin position="86"/>
        <end position="187"/>
    </location>
</feature>
<dbReference type="Proteomes" id="UP000257706">
    <property type="component" value="Unassembled WGS sequence"/>
</dbReference>
<evidence type="ECO:0000256" key="3">
    <source>
        <dbReference type="ARBA" id="ARBA00022448"/>
    </source>
</evidence>
<evidence type="ECO:0000256" key="6">
    <source>
        <dbReference type="ARBA" id="ARBA00022692"/>
    </source>
</evidence>
<dbReference type="CDD" id="cd01347">
    <property type="entry name" value="ligand_gated_channel"/>
    <property type="match status" value="1"/>
</dbReference>
<dbReference type="GO" id="GO:0009279">
    <property type="term" value="C:cell outer membrane"/>
    <property type="evidence" value="ECO:0007669"/>
    <property type="project" value="UniProtKB-SubCell"/>
</dbReference>
<comment type="subcellular location">
    <subcellularLocation>
        <location evidence="1 14">Cell outer membrane</location>
        <topology evidence="1 14">Multi-pass membrane protein</topology>
    </subcellularLocation>
</comment>
<dbReference type="InterPro" id="IPR012910">
    <property type="entry name" value="Plug_dom"/>
</dbReference>
<evidence type="ECO:0000256" key="9">
    <source>
        <dbReference type="ARBA" id="ARBA00023065"/>
    </source>
</evidence>
<dbReference type="Pfam" id="PF07715">
    <property type="entry name" value="Plug"/>
    <property type="match status" value="1"/>
</dbReference>
<dbReference type="GO" id="GO:0038023">
    <property type="term" value="F:signaling receptor activity"/>
    <property type="evidence" value="ECO:0007669"/>
    <property type="project" value="InterPro"/>
</dbReference>
<organism evidence="19 20">
    <name type="scientific">Tistrella mobilis</name>
    <dbReference type="NCBI Taxonomy" id="171437"/>
    <lineage>
        <taxon>Bacteria</taxon>
        <taxon>Pseudomonadati</taxon>
        <taxon>Pseudomonadota</taxon>
        <taxon>Alphaproteobacteria</taxon>
        <taxon>Geminicoccales</taxon>
        <taxon>Geminicoccaceae</taxon>
        <taxon>Tistrella</taxon>
    </lineage>
</organism>
<feature type="signal peptide" evidence="16">
    <location>
        <begin position="1"/>
        <end position="45"/>
    </location>
</feature>
<gene>
    <name evidence="19" type="ORF">DCK97_07625</name>
</gene>
<evidence type="ECO:0000256" key="14">
    <source>
        <dbReference type="PROSITE-ProRule" id="PRU01360"/>
    </source>
</evidence>
<keyword evidence="6 14" id="KW-0812">Transmembrane</keyword>
<evidence type="ECO:0000259" key="17">
    <source>
        <dbReference type="Pfam" id="PF00593"/>
    </source>
</evidence>
<dbReference type="InterPro" id="IPR036942">
    <property type="entry name" value="Beta-barrel_TonB_sf"/>
</dbReference>
<dbReference type="FunFam" id="2.170.130.10:FF:000001">
    <property type="entry name" value="Catecholate siderophore TonB-dependent receptor"/>
    <property type="match status" value="1"/>
</dbReference>
<dbReference type="GO" id="GO:0015891">
    <property type="term" value="P:siderophore transport"/>
    <property type="evidence" value="ECO:0007669"/>
    <property type="project" value="InterPro"/>
</dbReference>
<dbReference type="SUPFAM" id="SSF56935">
    <property type="entry name" value="Porins"/>
    <property type="match status" value="1"/>
</dbReference>
<dbReference type="InterPro" id="IPR037066">
    <property type="entry name" value="Plug_dom_sf"/>
</dbReference>
<keyword evidence="7 16" id="KW-0732">Signal</keyword>
<dbReference type="AlphaFoldDB" id="A0A3B9IHK6"/>